<evidence type="ECO:0000256" key="1">
    <source>
        <dbReference type="ARBA" id="ARBA00022603"/>
    </source>
</evidence>
<reference evidence="3 4" key="1">
    <citation type="journal article" date="2024" name="IMA Fungus">
        <title>IMA Genome - F19 : A genome assembly and annotation guide to empower mycologists, including annotated draft genome sequences of Ceratocystis pirilliformis, Diaporthe australafricana, Fusarium ophioides, Paecilomyces lecythidis, and Sporothrix stenoceras.</title>
        <authorList>
            <person name="Aylward J."/>
            <person name="Wilson A.M."/>
            <person name="Visagie C.M."/>
            <person name="Spraker J."/>
            <person name="Barnes I."/>
            <person name="Buitendag C."/>
            <person name="Ceriani C."/>
            <person name="Del Mar Angel L."/>
            <person name="du Plessis D."/>
            <person name="Fuchs T."/>
            <person name="Gasser K."/>
            <person name="Kramer D."/>
            <person name="Li W."/>
            <person name="Munsamy K."/>
            <person name="Piso A."/>
            <person name="Price J.L."/>
            <person name="Sonnekus B."/>
            <person name="Thomas C."/>
            <person name="van der Nest A."/>
            <person name="van Dijk A."/>
            <person name="van Heerden A."/>
            <person name="van Vuuren N."/>
            <person name="Yilmaz N."/>
            <person name="Duong T.A."/>
            <person name="van der Merwe N.A."/>
            <person name="Wingfield M.J."/>
            <person name="Wingfield B.D."/>
        </authorList>
    </citation>
    <scope>NUCLEOTIDE SEQUENCE [LARGE SCALE GENOMIC DNA]</scope>
    <source>
        <strain evidence="3 4">CMW 18300</strain>
    </source>
</reference>
<proteinExistence type="predicted"/>
<keyword evidence="2" id="KW-0808">Transferase</keyword>
<dbReference type="InterPro" id="IPR051052">
    <property type="entry name" value="Diverse_substrate_MTase"/>
</dbReference>
<evidence type="ECO:0008006" key="5">
    <source>
        <dbReference type="Google" id="ProtNLM"/>
    </source>
</evidence>
<dbReference type="PANTHER" id="PTHR44942:SF4">
    <property type="entry name" value="METHYLTRANSFERASE TYPE 11 DOMAIN-CONTAINING PROTEIN"/>
    <property type="match status" value="1"/>
</dbReference>
<evidence type="ECO:0000256" key="2">
    <source>
        <dbReference type="ARBA" id="ARBA00022679"/>
    </source>
</evidence>
<sequence>MGKFKSYPPNALEEAHETYRSSNGKKEVKYPFAFKDLDWEAYHRFRPIYPDSMMKIWQSKLFMLRHLILYDVTTAEVFYKRKCITKKQKGYPITKTKATGLSSQLTTSVQVIVSDAGKANLVAAKDMLSSSASTTENGSKFTFVHSPAECVHNSIPTSSIDFASVAMAFHYFDAPNAIKSIAATLKPGATLAAVTYGFMLKFPGRPNLDKLWYRAASKESLRLIREGLFPAAVKGLAAAMSGLDFVPLPLELFKPGARRIWVNVDEADERPLYFVDEDRSCWEPAPNRVGPTDSRQFVKDQSWRRKADAAWLRGFLASCQMGFGQQTWETDEWKELEGAVLSAGGQVTVEWPIAMILGTRNDKPVVW</sequence>
<gene>
    <name evidence="3" type="ORF">Daus18300_006969</name>
</gene>
<comment type="caution">
    <text evidence="3">The sequence shown here is derived from an EMBL/GenBank/DDBJ whole genome shotgun (WGS) entry which is preliminary data.</text>
</comment>
<accession>A0ABR3WQW8</accession>
<protein>
    <recommendedName>
        <fullName evidence="5">Methyltransferase type 11 domain-containing protein</fullName>
    </recommendedName>
</protein>
<dbReference type="Proteomes" id="UP001583177">
    <property type="component" value="Unassembled WGS sequence"/>
</dbReference>
<dbReference type="PANTHER" id="PTHR44942">
    <property type="entry name" value="METHYLTRANSF_11 DOMAIN-CONTAINING PROTEIN"/>
    <property type="match status" value="1"/>
</dbReference>
<evidence type="ECO:0000313" key="4">
    <source>
        <dbReference type="Proteomes" id="UP001583177"/>
    </source>
</evidence>
<dbReference type="InterPro" id="IPR029063">
    <property type="entry name" value="SAM-dependent_MTases_sf"/>
</dbReference>
<keyword evidence="4" id="KW-1185">Reference proteome</keyword>
<dbReference type="SUPFAM" id="SSF53335">
    <property type="entry name" value="S-adenosyl-L-methionine-dependent methyltransferases"/>
    <property type="match status" value="1"/>
</dbReference>
<dbReference type="EMBL" id="JAWRVE010000059">
    <property type="protein sequence ID" value="KAL1865857.1"/>
    <property type="molecule type" value="Genomic_DNA"/>
</dbReference>
<dbReference type="Gene3D" id="3.40.50.150">
    <property type="entry name" value="Vaccinia Virus protein VP39"/>
    <property type="match status" value="1"/>
</dbReference>
<keyword evidence="1" id="KW-0489">Methyltransferase</keyword>
<evidence type="ECO:0000313" key="3">
    <source>
        <dbReference type="EMBL" id="KAL1865857.1"/>
    </source>
</evidence>
<name>A0ABR3WQW8_9PEZI</name>
<organism evidence="3 4">
    <name type="scientific">Diaporthe australafricana</name>
    <dbReference type="NCBI Taxonomy" id="127596"/>
    <lineage>
        <taxon>Eukaryota</taxon>
        <taxon>Fungi</taxon>
        <taxon>Dikarya</taxon>
        <taxon>Ascomycota</taxon>
        <taxon>Pezizomycotina</taxon>
        <taxon>Sordariomycetes</taxon>
        <taxon>Sordariomycetidae</taxon>
        <taxon>Diaporthales</taxon>
        <taxon>Diaporthaceae</taxon>
        <taxon>Diaporthe</taxon>
    </lineage>
</organism>